<dbReference type="Pfam" id="PF25787">
    <property type="entry name" value="HTH_SB"/>
    <property type="match status" value="1"/>
</dbReference>
<comment type="caution">
    <text evidence="7">The sequence shown here is derived from an EMBL/GenBank/DDBJ whole genome shotgun (WGS) entry which is preliminary data.</text>
</comment>
<evidence type="ECO:0000256" key="2">
    <source>
        <dbReference type="ARBA" id="ARBA00022980"/>
    </source>
</evidence>
<dbReference type="InterPro" id="IPR036388">
    <property type="entry name" value="WH-like_DNA-bd_sf"/>
</dbReference>
<feature type="domain" description="Sleeping Beauty transposase HTH" evidence="6">
    <location>
        <begin position="1"/>
        <end position="33"/>
    </location>
</feature>
<gene>
    <name evidence="7" type="ORF">RIMI_LOCUS23168988</name>
</gene>
<evidence type="ECO:0000256" key="4">
    <source>
        <dbReference type="ARBA" id="ARBA00035288"/>
    </source>
</evidence>
<reference evidence="7" key="1">
    <citation type="submission" date="2023-07" db="EMBL/GenBank/DDBJ databases">
        <authorList>
            <person name="Stuckert A."/>
        </authorList>
    </citation>
    <scope>NUCLEOTIDE SEQUENCE</scope>
</reference>
<dbReference type="InterPro" id="IPR001857">
    <property type="entry name" value="Ribosomal_bL19"/>
</dbReference>
<dbReference type="PANTHER" id="PTHR15680">
    <property type="entry name" value="RIBOSOMAL PROTEIN L19"/>
    <property type="match status" value="1"/>
</dbReference>
<comment type="similarity">
    <text evidence="1">Belongs to the bacterial ribosomal protein bL19 family.</text>
</comment>
<evidence type="ECO:0000256" key="5">
    <source>
        <dbReference type="ARBA" id="ARBA00035359"/>
    </source>
</evidence>
<evidence type="ECO:0000313" key="8">
    <source>
        <dbReference type="Proteomes" id="UP001176940"/>
    </source>
</evidence>
<keyword evidence="3" id="KW-0687">Ribonucleoprotein</keyword>
<evidence type="ECO:0000256" key="1">
    <source>
        <dbReference type="ARBA" id="ARBA00005781"/>
    </source>
</evidence>
<evidence type="ECO:0000313" key="7">
    <source>
        <dbReference type="EMBL" id="CAJ0968539.1"/>
    </source>
</evidence>
<dbReference type="EMBL" id="CAUEEQ010079358">
    <property type="protein sequence ID" value="CAJ0968539.1"/>
    <property type="molecule type" value="Genomic_DNA"/>
</dbReference>
<keyword evidence="8" id="KW-1185">Reference proteome</keyword>
<dbReference type="InterPro" id="IPR057667">
    <property type="entry name" value="HTH_SB"/>
</dbReference>
<dbReference type="SUPFAM" id="SSF50104">
    <property type="entry name" value="Translation proteins SH3-like domain"/>
    <property type="match status" value="1"/>
</dbReference>
<organism evidence="7 8">
    <name type="scientific">Ranitomeya imitator</name>
    <name type="common">mimic poison frog</name>
    <dbReference type="NCBI Taxonomy" id="111125"/>
    <lineage>
        <taxon>Eukaryota</taxon>
        <taxon>Metazoa</taxon>
        <taxon>Chordata</taxon>
        <taxon>Craniata</taxon>
        <taxon>Vertebrata</taxon>
        <taxon>Euteleostomi</taxon>
        <taxon>Amphibia</taxon>
        <taxon>Batrachia</taxon>
        <taxon>Anura</taxon>
        <taxon>Neobatrachia</taxon>
        <taxon>Hyloidea</taxon>
        <taxon>Dendrobatidae</taxon>
        <taxon>Dendrobatinae</taxon>
        <taxon>Ranitomeya</taxon>
    </lineage>
</organism>
<name>A0ABN9MQ83_9NEOB</name>
<proteinExistence type="inferred from homology"/>
<evidence type="ECO:0000259" key="6">
    <source>
        <dbReference type="Pfam" id="PF25787"/>
    </source>
</evidence>
<dbReference type="Proteomes" id="UP001176940">
    <property type="component" value="Unassembled WGS sequence"/>
</dbReference>
<dbReference type="PANTHER" id="PTHR15680:SF9">
    <property type="entry name" value="LARGE RIBOSOMAL SUBUNIT PROTEIN BL19M"/>
    <property type="match status" value="1"/>
</dbReference>
<protein>
    <recommendedName>
        <fullName evidence="4">Large ribosomal subunit protein bL19m</fullName>
    </recommendedName>
    <alternativeName>
        <fullName evidence="5">39S ribosomal protein L19, mitochondrial</fullName>
    </alternativeName>
</protein>
<dbReference type="InterPro" id="IPR038657">
    <property type="entry name" value="Ribosomal_bL19_sf"/>
</dbReference>
<dbReference type="Pfam" id="PF01245">
    <property type="entry name" value="Ribosomal_L19"/>
    <property type="match status" value="1"/>
</dbReference>
<dbReference type="Gene3D" id="1.10.10.10">
    <property type="entry name" value="Winged helix-like DNA-binding domain superfamily/Winged helix DNA-binding domain"/>
    <property type="match status" value="1"/>
</dbReference>
<sequence length="284" mass="32101">MAKTKELSKDTRDKIVDLHKAGMGYRTIGKQLGTLTPARLLSDGESTTFKPPVKPIIIDKKASEESQKRFLSPEFIPPRSRKKPLKYYLERQDMIERRKVINIPEFYVGSILAVSVADPHASGKLNRFVGLCIDRSGHGLGATFLLRNIIDGQGVTCSSPVTEHVHNTPMDENQITEHVHNTPMDVNQTTEHVHNTPMDVNQITEHVHNTLMDVNQITEHAHNTLMDVNQITEHVHNTPVDVNQITEHVHNTPMVVNRITEHVHNTPVDVNQITEHVHNTLPWS</sequence>
<dbReference type="Gene3D" id="2.30.30.790">
    <property type="match status" value="1"/>
</dbReference>
<dbReference type="InterPro" id="IPR008991">
    <property type="entry name" value="Translation_prot_SH3-like_sf"/>
</dbReference>
<dbReference type="SUPFAM" id="SSF58104">
    <property type="entry name" value="Methyl-accepting chemotaxis protein (MCP) signaling domain"/>
    <property type="match status" value="1"/>
</dbReference>
<keyword evidence="2" id="KW-0689">Ribosomal protein</keyword>
<accession>A0ABN9MQ83</accession>
<evidence type="ECO:0000256" key="3">
    <source>
        <dbReference type="ARBA" id="ARBA00023274"/>
    </source>
</evidence>